<dbReference type="InParanoid" id="A0A0D0AGN5"/>
<gene>
    <name evidence="1" type="ORF">CY34DRAFT_713294</name>
</gene>
<name>A0A0D0AGN5_9AGAM</name>
<dbReference type="HOGENOM" id="CLU_2887371_0_0_1"/>
<keyword evidence="2" id="KW-1185">Reference proteome</keyword>
<reference evidence="2" key="2">
    <citation type="submission" date="2015-01" db="EMBL/GenBank/DDBJ databases">
        <title>Evolutionary Origins and Diversification of the Mycorrhizal Mutualists.</title>
        <authorList>
            <consortium name="DOE Joint Genome Institute"/>
            <consortium name="Mycorrhizal Genomics Consortium"/>
            <person name="Kohler A."/>
            <person name="Kuo A."/>
            <person name="Nagy L.G."/>
            <person name="Floudas D."/>
            <person name="Copeland A."/>
            <person name="Barry K.W."/>
            <person name="Cichocki N."/>
            <person name="Veneault-Fourrey C."/>
            <person name="LaButti K."/>
            <person name="Lindquist E.A."/>
            <person name="Lipzen A."/>
            <person name="Lundell T."/>
            <person name="Morin E."/>
            <person name="Murat C."/>
            <person name="Riley R."/>
            <person name="Ohm R."/>
            <person name="Sun H."/>
            <person name="Tunlid A."/>
            <person name="Henrissat B."/>
            <person name="Grigoriev I.V."/>
            <person name="Hibbett D.S."/>
            <person name="Martin F."/>
        </authorList>
    </citation>
    <scope>NUCLEOTIDE SEQUENCE [LARGE SCALE GENOMIC DNA]</scope>
    <source>
        <strain evidence="2">UH-Slu-Lm8-n1</strain>
    </source>
</reference>
<organism evidence="1 2">
    <name type="scientific">Suillus luteus UH-Slu-Lm8-n1</name>
    <dbReference type="NCBI Taxonomy" id="930992"/>
    <lineage>
        <taxon>Eukaryota</taxon>
        <taxon>Fungi</taxon>
        <taxon>Dikarya</taxon>
        <taxon>Basidiomycota</taxon>
        <taxon>Agaricomycotina</taxon>
        <taxon>Agaricomycetes</taxon>
        <taxon>Agaricomycetidae</taxon>
        <taxon>Boletales</taxon>
        <taxon>Suillineae</taxon>
        <taxon>Suillaceae</taxon>
        <taxon>Suillus</taxon>
    </lineage>
</organism>
<protein>
    <submittedName>
        <fullName evidence="1">Uncharacterized protein</fullName>
    </submittedName>
</protein>
<evidence type="ECO:0000313" key="1">
    <source>
        <dbReference type="EMBL" id="KIK33392.1"/>
    </source>
</evidence>
<evidence type="ECO:0000313" key="2">
    <source>
        <dbReference type="Proteomes" id="UP000054485"/>
    </source>
</evidence>
<proteinExistence type="predicted"/>
<sequence>MAVSKGRGYWLGRIDPLASTGSAVICSNERRDVLQLIWAFEGTSFSIGRETESTHAAIRTLRF</sequence>
<dbReference type="EMBL" id="KN835952">
    <property type="protein sequence ID" value="KIK33392.1"/>
    <property type="molecule type" value="Genomic_DNA"/>
</dbReference>
<dbReference type="AlphaFoldDB" id="A0A0D0AGN5"/>
<dbReference type="Proteomes" id="UP000054485">
    <property type="component" value="Unassembled WGS sequence"/>
</dbReference>
<reference evidence="1 2" key="1">
    <citation type="submission" date="2014-04" db="EMBL/GenBank/DDBJ databases">
        <authorList>
            <consortium name="DOE Joint Genome Institute"/>
            <person name="Kuo A."/>
            <person name="Ruytinx J."/>
            <person name="Rineau F."/>
            <person name="Colpaert J."/>
            <person name="Kohler A."/>
            <person name="Nagy L.G."/>
            <person name="Floudas D."/>
            <person name="Copeland A."/>
            <person name="Barry K.W."/>
            <person name="Cichocki N."/>
            <person name="Veneault-Fourrey C."/>
            <person name="LaButti K."/>
            <person name="Lindquist E.A."/>
            <person name="Lipzen A."/>
            <person name="Lundell T."/>
            <person name="Morin E."/>
            <person name="Murat C."/>
            <person name="Sun H."/>
            <person name="Tunlid A."/>
            <person name="Henrissat B."/>
            <person name="Grigoriev I.V."/>
            <person name="Hibbett D.S."/>
            <person name="Martin F."/>
            <person name="Nordberg H.P."/>
            <person name="Cantor M.N."/>
            <person name="Hua S.X."/>
        </authorList>
    </citation>
    <scope>NUCLEOTIDE SEQUENCE [LARGE SCALE GENOMIC DNA]</scope>
    <source>
        <strain evidence="1 2">UH-Slu-Lm8-n1</strain>
    </source>
</reference>
<accession>A0A0D0AGN5</accession>